<proteinExistence type="predicted"/>
<dbReference type="EMBL" id="CP108253">
    <property type="protein sequence ID" value="WTU39006.1"/>
    <property type="molecule type" value="Genomic_DNA"/>
</dbReference>
<evidence type="ECO:0000256" key="1">
    <source>
        <dbReference type="SAM" id="MobiDB-lite"/>
    </source>
</evidence>
<feature type="compositionally biased region" description="Basic and acidic residues" evidence="1">
    <location>
        <begin position="1"/>
        <end position="10"/>
    </location>
</feature>
<dbReference type="AlphaFoldDB" id="A0AAU2GTJ2"/>
<gene>
    <name evidence="2" type="ORF">OHV25_05145</name>
</gene>
<accession>A0AAU2GTJ2</accession>
<name>A0AAU2GTJ2_9ACTN</name>
<reference evidence="2" key="1">
    <citation type="submission" date="2022-10" db="EMBL/GenBank/DDBJ databases">
        <title>The complete genomes of actinobacterial strains from the NBC collection.</title>
        <authorList>
            <person name="Joergensen T.S."/>
            <person name="Alvarez Arevalo M."/>
            <person name="Sterndorff E.B."/>
            <person name="Faurdal D."/>
            <person name="Vuksanovic O."/>
            <person name="Mourched A.-S."/>
            <person name="Charusanti P."/>
            <person name="Shaw S."/>
            <person name="Blin K."/>
            <person name="Weber T."/>
        </authorList>
    </citation>
    <scope>NUCLEOTIDE SEQUENCE</scope>
    <source>
        <strain evidence="2">NBC_00060</strain>
    </source>
</reference>
<feature type="region of interest" description="Disordered" evidence="1">
    <location>
        <begin position="1"/>
        <end position="30"/>
    </location>
</feature>
<organism evidence="2">
    <name type="scientific">Streptomyces sp. NBC_00060</name>
    <dbReference type="NCBI Taxonomy" id="2975636"/>
    <lineage>
        <taxon>Bacteria</taxon>
        <taxon>Bacillati</taxon>
        <taxon>Actinomycetota</taxon>
        <taxon>Actinomycetes</taxon>
        <taxon>Kitasatosporales</taxon>
        <taxon>Streptomycetaceae</taxon>
        <taxon>Streptomyces</taxon>
    </lineage>
</organism>
<evidence type="ECO:0000313" key="2">
    <source>
        <dbReference type="EMBL" id="WTU39006.1"/>
    </source>
</evidence>
<protein>
    <submittedName>
        <fullName evidence="2">Uncharacterized protein</fullName>
    </submittedName>
</protein>
<sequence>MTPPHEHGDRPSAAAFEAATGDGPAPTEPPALREAAVRVAFEGLRQIRRLMNTEHPDPLSAPAAWERNQMVRAVALALEAAGIPPSAVDTAGERTATGYRVGPADQPGVVRVEWLGPAGGGAPQEEPEALRRCADALRPLGWEALEYRGARRHRHLEVEAAI</sequence>